<dbReference type="GO" id="GO:0005840">
    <property type="term" value="C:ribosome"/>
    <property type="evidence" value="ECO:0007669"/>
    <property type="project" value="UniProtKB-KW"/>
</dbReference>
<dbReference type="FunFam" id="3.10.20.10:FF:000002">
    <property type="entry name" value="60S ribosomal protein L18a"/>
    <property type="match status" value="1"/>
</dbReference>
<accession>A0A9E7JCJ5</accession>
<dbReference type="GO" id="GO:0006412">
    <property type="term" value="P:translation"/>
    <property type="evidence" value="ECO:0007669"/>
    <property type="project" value="InterPro"/>
</dbReference>
<organism evidence="6 7">
    <name type="scientific">Musa troglodytarum</name>
    <name type="common">fe'i banana</name>
    <dbReference type="NCBI Taxonomy" id="320322"/>
    <lineage>
        <taxon>Eukaryota</taxon>
        <taxon>Viridiplantae</taxon>
        <taxon>Streptophyta</taxon>
        <taxon>Embryophyta</taxon>
        <taxon>Tracheophyta</taxon>
        <taxon>Spermatophyta</taxon>
        <taxon>Magnoliopsida</taxon>
        <taxon>Liliopsida</taxon>
        <taxon>Zingiberales</taxon>
        <taxon>Musaceae</taxon>
        <taxon>Musa</taxon>
    </lineage>
</organism>
<dbReference type="Pfam" id="PF01775">
    <property type="entry name" value="Ribosomal_L18A"/>
    <property type="match status" value="1"/>
</dbReference>
<protein>
    <submittedName>
        <fullName evidence="6">60S ribosomal protein L18a</fullName>
    </submittedName>
</protein>
<gene>
    <name evidence="6" type="ORF">MUK42_26170</name>
</gene>
<reference evidence="6" key="1">
    <citation type="submission" date="2022-05" db="EMBL/GenBank/DDBJ databases">
        <title>The Musa troglodytarum L. genome provides insights into the mechanism of non-climacteric behaviour and enrichment of carotenoids.</title>
        <authorList>
            <person name="Wang J."/>
        </authorList>
    </citation>
    <scope>NUCLEOTIDE SEQUENCE</scope>
    <source>
        <tissue evidence="6">Leaf</tissue>
    </source>
</reference>
<dbReference type="AlphaFoldDB" id="A0A9E7JCJ5"/>
<proteinExistence type="inferred from homology"/>
<feature type="region of interest" description="Disordered" evidence="4">
    <location>
        <begin position="284"/>
        <end position="309"/>
    </location>
</feature>
<evidence type="ECO:0000256" key="3">
    <source>
        <dbReference type="ARBA" id="ARBA00023274"/>
    </source>
</evidence>
<dbReference type="GO" id="GO:1990904">
    <property type="term" value="C:ribonucleoprotein complex"/>
    <property type="evidence" value="ECO:0007669"/>
    <property type="project" value="UniProtKB-KW"/>
</dbReference>
<dbReference type="HAMAP" id="MF_00273">
    <property type="entry name" value="Ribosomal_eL20"/>
    <property type="match status" value="1"/>
</dbReference>
<evidence type="ECO:0000259" key="5">
    <source>
        <dbReference type="Pfam" id="PF01775"/>
    </source>
</evidence>
<comment type="similarity">
    <text evidence="1">Belongs to the eukaryotic ribosomal protein eL20 family.</text>
</comment>
<evidence type="ECO:0000256" key="1">
    <source>
        <dbReference type="ARBA" id="ARBA00009362"/>
    </source>
</evidence>
<evidence type="ECO:0000256" key="2">
    <source>
        <dbReference type="ARBA" id="ARBA00022980"/>
    </source>
</evidence>
<evidence type="ECO:0000313" key="7">
    <source>
        <dbReference type="Proteomes" id="UP001055439"/>
    </source>
</evidence>
<feature type="domain" description="Large ribosomal subunit protein eL20" evidence="5">
    <location>
        <begin position="7"/>
        <end position="133"/>
    </location>
</feature>
<keyword evidence="3" id="KW-0687">Ribonucleoprotein</keyword>
<dbReference type="PANTHER" id="PTHR10052">
    <property type="entry name" value="60S RIBOSOMAL PROTEIN L18A"/>
    <property type="match status" value="1"/>
</dbReference>
<dbReference type="InterPro" id="IPR023573">
    <property type="entry name" value="Ribosomal_eL20_dom"/>
</dbReference>
<keyword evidence="7" id="KW-1185">Reference proteome</keyword>
<dbReference type="Gene3D" id="3.10.20.10">
    <property type="match status" value="2"/>
</dbReference>
<dbReference type="GO" id="GO:0003735">
    <property type="term" value="F:structural constituent of ribosome"/>
    <property type="evidence" value="ECO:0007669"/>
    <property type="project" value="InterPro"/>
</dbReference>
<name>A0A9E7JCJ5_9LILI</name>
<keyword evidence="2 6" id="KW-0689">Ribosomal protein</keyword>
<evidence type="ECO:0000256" key="4">
    <source>
        <dbReference type="SAM" id="MobiDB-lite"/>
    </source>
</evidence>
<evidence type="ECO:0000313" key="6">
    <source>
        <dbReference type="EMBL" id="URD75931.1"/>
    </source>
</evidence>
<dbReference type="EMBL" id="CP097502">
    <property type="protein sequence ID" value="URD75931.1"/>
    <property type="molecule type" value="Genomic_DNA"/>
</dbReference>
<sequence length="309" mass="34721">MVAFRFRQYQVVGRGLPSSTDEHPKIYRMKLWATNEVRAKSKFWYLLRKLKKVKKSNGQVLAINEYNLWYLLFVGVLYYTNLVTDFPYPIFLSVNQVRSGTMGFGYGTKAEPGYHNMYKEYRDATLNGAVERMGGHRAVPRFQNQVCPGVQEGQASNQEVENHIQSIKTQLVCVGSHLSCLLMFGGSMDLRVERTLYSVSAKKLCQCKINERVGEIVELFVVLCSCMICRQQSGHRWKSGTFQSTSAAQKKRKVVLMGTATASVQRTQAAERLDVTAAAEIEAAEGADEDDGLEAVEDAEEEVVEEGEA</sequence>
<dbReference type="InterPro" id="IPR028877">
    <property type="entry name" value="Ribosomal_eL20"/>
</dbReference>
<dbReference type="Proteomes" id="UP001055439">
    <property type="component" value="Chromosome 1"/>
</dbReference>
<dbReference type="InterPro" id="IPR021138">
    <property type="entry name" value="Ribosomal_eL20_eukaryotes"/>
</dbReference>